<keyword evidence="9" id="KW-0675">Receptor</keyword>
<feature type="transmembrane region" description="Helical" evidence="12">
    <location>
        <begin position="348"/>
        <end position="372"/>
    </location>
</feature>
<keyword evidence="8 12" id="KW-0472">Membrane</keyword>
<evidence type="ECO:0000256" key="2">
    <source>
        <dbReference type="ARBA" id="ARBA00007242"/>
    </source>
</evidence>
<dbReference type="Pfam" id="PF07562">
    <property type="entry name" value="NCD3G"/>
    <property type="match status" value="1"/>
</dbReference>
<dbReference type="KEGG" id="xla:121397296"/>
<feature type="transmembrane region" description="Helical" evidence="12">
    <location>
        <begin position="278"/>
        <end position="297"/>
    </location>
</feature>
<gene>
    <name evidence="15" type="primary">LOC121397296</name>
</gene>
<dbReference type="PRINTS" id="PR00248">
    <property type="entry name" value="GPCRMGR"/>
</dbReference>
<feature type="transmembrane region" description="Helical" evidence="12">
    <location>
        <begin position="438"/>
        <end position="460"/>
    </location>
</feature>
<dbReference type="PROSITE" id="PS00981">
    <property type="entry name" value="G_PROTEIN_RECEP_F3_3"/>
    <property type="match status" value="1"/>
</dbReference>
<evidence type="ECO:0000256" key="9">
    <source>
        <dbReference type="ARBA" id="ARBA00023170"/>
    </source>
</evidence>
<dbReference type="GO" id="GO:0004930">
    <property type="term" value="F:G protein-coupled receptor activity"/>
    <property type="evidence" value="ECO:0000318"/>
    <property type="project" value="GO_Central"/>
</dbReference>
<feature type="transmembrane region" description="Helical" evidence="12">
    <location>
        <begin position="504"/>
        <end position="528"/>
    </location>
</feature>
<comment type="subcellular location">
    <subcellularLocation>
        <location evidence="1">Cell membrane</location>
        <topology evidence="1">Multi-pass membrane protein</topology>
    </subcellularLocation>
</comment>
<evidence type="ECO:0000313" key="15">
    <source>
        <dbReference type="RefSeq" id="XP_041429842.1"/>
    </source>
</evidence>
<evidence type="ECO:0000256" key="4">
    <source>
        <dbReference type="ARBA" id="ARBA00022692"/>
    </source>
</evidence>
<dbReference type="InterPro" id="IPR001828">
    <property type="entry name" value="ANF_lig-bd_rcpt"/>
</dbReference>
<evidence type="ECO:0000256" key="5">
    <source>
        <dbReference type="ARBA" id="ARBA00022729"/>
    </source>
</evidence>
<evidence type="ECO:0000259" key="13">
    <source>
        <dbReference type="PROSITE" id="PS50259"/>
    </source>
</evidence>
<comment type="similarity">
    <text evidence="2">Belongs to the G-protein coupled receptor 3 family.</text>
</comment>
<feature type="transmembrane region" description="Helical" evidence="12">
    <location>
        <begin position="392"/>
        <end position="411"/>
    </location>
</feature>
<proteinExistence type="inferred from homology"/>
<dbReference type="SUPFAM" id="SSF53822">
    <property type="entry name" value="Periplasmic binding protein-like I"/>
    <property type="match status" value="2"/>
</dbReference>
<dbReference type="InterPro" id="IPR017978">
    <property type="entry name" value="GPCR_3_C"/>
</dbReference>
<dbReference type="PANTHER" id="PTHR24061">
    <property type="entry name" value="CALCIUM-SENSING RECEPTOR-RELATED"/>
    <property type="match status" value="1"/>
</dbReference>
<dbReference type="Pfam" id="PF00003">
    <property type="entry name" value="7tm_3"/>
    <property type="match status" value="1"/>
</dbReference>
<evidence type="ECO:0000256" key="12">
    <source>
        <dbReference type="SAM" id="Phobius"/>
    </source>
</evidence>
<organism evidence="14 15">
    <name type="scientific">Xenopus laevis</name>
    <name type="common">African clawed frog</name>
    <dbReference type="NCBI Taxonomy" id="8355"/>
    <lineage>
        <taxon>Eukaryota</taxon>
        <taxon>Metazoa</taxon>
        <taxon>Chordata</taxon>
        <taxon>Craniata</taxon>
        <taxon>Vertebrata</taxon>
        <taxon>Euteleostomi</taxon>
        <taxon>Amphibia</taxon>
        <taxon>Batrachia</taxon>
        <taxon>Anura</taxon>
        <taxon>Pipoidea</taxon>
        <taxon>Pipidae</taxon>
        <taxon>Xenopodinae</taxon>
        <taxon>Xenopus</taxon>
        <taxon>Xenopus</taxon>
    </lineage>
</organism>
<keyword evidence="11" id="KW-0807">Transducer</keyword>
<sequence>MTLWCRHAKPGSSWCTPRRTNRTVWSYACCMLLEDFYNFLSIVFAVDEINRNPNLLPNVTLGYNVYDSYVDLFRTIQGAVRIYSGNTKQFPNYNCDKYGVLAAVVDGMASSFSIQYSNIFGMYKHPQLHRFLKKVNFTNTMGQQIYFNNDEISSRYDIYNVVYLPNRTIVSENVGSFYSDAPPGKQMAVNEKAIIWENSFSQTPRSVCSGKCPPGKRKSVWEGKPACCYDCLPCPEGEFSNETDVDVCIKCPENQWPNKQKTSCSLMDITFLSHSDPIGITLTVIAIVCFFTSAWVLGIFMKYQNTPIVKANNRDLSYLVLISLMCSFLCCLIFIGRPEQLTCFLQQAIFGITFTISVSSLLGKTFIVVVAFNATKAGNNLRKWVGAKIPKYIVITCSAIQVCICLLWLVISPPYSYYNKDSEPGIIIVKCNEGSVTAFYTILGYLCLLASVCFVAAFLARKLPDTFNDAKLITFSMLVFFSVWIFFILTSHSAKGTSTVAVEVFAILASSSGLLACMFVPKCYIILIKPEQNMKKNMVRGSAVK</sequence>
<evidence type="ECO:0000256" key="8">
    <source>
        <dbReference type="ARBA" id="ARBA00023136"/>
    </source>
</evidence>
<evidence type="ECO:0000256" key="3">
    <source>
        <dbReference type="ARBA" id="ARBA00022475"/>
    </source>
</evidence>
<keyword evidence="4 12" id="KW-0812">Transmembrane</keyword>
<protein>
    <submittedName>
        <fullName evidence="15">Vomeronasal type-2 receptor 26-like</fullName>
    </submittedName>
</protein>
<dbReference type="Gene3D" id="2.10.50.30">
    <property type="entry name" value="GPCR, family 3, nine cysteines domain"/>
    <property type="match status" value="1"/>
</dbReference>
<dbReference type="OrthoDB" id="5984008at2759"/>
<dbReference type="PRINTS" id="PR01535">
    <property type="entry name" value="VOMERONASL2R"/>
</dbReference>
<evidence type="ECO:0000256" key="10">
    <source>
        <dbReference type="ARBA" id="ARBA00023180"/>
    </source>
</evidence>
<dbReference type="InterPro" id="IPR038550">
    <property type="entry name" value="GPCR_3_9-Cys_sf"/>
</dbReference>
<dbReference type="CDD" id="cd15283">
    <property type="entry name" value="7tmC_V2R_pheromone"/>
    <property type="match status" value="1"/>
</dbReference>
<feature type="transmembrane region" description="Helical" evidence="12">
    <location>
        <begin position="318"/>
        <end position="336"/>
    </location>
</feature>
<accession>A0A8J1LK01</accession>
<keyword evidence="3" id="KW-1003">Cell membrane</keyword>
<evidence type="ECO:0000313" key="14">
    <source>
        <dbReference type="Proteomes" id="UP000186698"/>
    </source>
</evidence>
<evidence type="ECO:0000256" key="11">
    <source>
        <dbReference type="ARBA" id="ARBA00023224"/>
    </source>
</evidence>
<dbReference type="Pfam" id="PF01094">
    <property type="entry name" value="ANF_receptor"/>
    <property type="match status" value="1"/>
</dbReference>
<keyword evidence="14" id="KW-1185">Reference proteome</keyword>
<feature type="domain" description="G-protein coupled receptors family 3 profile" evidence="13">
    <location>
        <begin position="278"/>
        <end position="542"/>
    </location>
</feature>
<evidence type="ECO:0000256" key="7">
    <source>
        <dbReference type="ARBA" id="ARBA00023040"/>
    </source>
</evidence>
<dbReference type="InterPro" id="IPR028082">
    <property type="entry name" value="Peripla_BP_I"/>
</dbReference>
<keyword evidence="7" id="KW-0297">G-protein coupled receptor</keyword>
<keyword evidence="5" id="KW-0732">Signal</keyword>
<dbReference type="PROSITE" id="PS50259">
    <property type="entry name" value="G_PROTEIN_RECEP_F3_4"/>
    <property type="match status" value="1"/>
</dbReference>
<dbReference type="InterPro" id="IPR004073">
    <property type="entry name" value="GPCR_3_vmron_rcpt_2"/>
</dbReference>
<dbReference type="AlphaFoldDB" id="A0A8J1LK01"/>
<keyword evidence="6 12" id="KW-1133">Transmembrane helix</keyword>
<dbReference type="Proteomes" id="UP000186698">
    <property type="component" value="Chromosome 8L"/>
</dbReference>
<dbReference type="Gene3D" id="3.40.50.2300">
    <property type="match status" value="3"/>
</dbReference>
<dbReference type="InterPro" id="IPR000337">
    <property type="entry name" value="GPCR_3"/>
</dbReference>
<feature type="transmembrane region" description="Helical" evidence="12">
    <location>
        <begin position="472"/>
        <end position="492"/>
    </location>
</feature>
<dbReference type="InterPro" id="IPR011500">
    <property type="entry name" value="GPCR_3_9-Cys_dom"/>
</dbReference>
<keyword evidence="10" id="KW-0325">Glycoprotein</keyword>
<dbReference type="GeneID" id="121397296"/>
<evidence type="ECO:0000256" key="6">
    <source>
        <dbReference type="ARBA" id="ARBA00022989"/>
    </source>
</evidence>
<reference evidence="15" key="1">
    <citation type="submission" date="2025-08" db="UniProtKB">
        <authorList>
            <consortium name="RefSeq"/>
        </authorList>
    </citation>
    <scope>IDENTIFICATION</scope>
    <source>
        <strain evidence="15">J_2021</strain>
        <tissue evidence="15">Erythrocytes</tissue>
    </source>
</reference>
<dbReference type="InterPro" id="IPR017979">
    <property type="entry name" value="GPCR_3_CS"/>
</dbReference>
<evidence type="ECO:0000256" key="1">
    <source>
        <dbReference type="ARBA" id="ARBA00004651"/>
    </source>
</evidence>
<dbReference type="FunFam" id="2.10.50.30:FF:000002">
    <property type="entry name" value="Vomeronasal 2 receptor, h1"/>
    <property type="match status" value="1"/>
</dbReference>
<dbReference type="InterPro" id="IPR000068">
    <property type="entry name" value="GPCR_3_Ca_sens_rcpt-rel"/>
</dbReference>
<dbReference type="RefSeq" id="XP_041429842.1">
    <property type="nucleotide sequence ID" value="XM_041573908.1"/>
</dbReference>
<name>A0A8J1LK01_XENLA</name>
<dbReference type="GO" id="GO:0005886">
    <property type="term" value="C:plasma membrane"/>
    <property type="evidence" value="ECO:0000318"/>
    <property type="project" value="GO_Central"/>
</dbReference>
<dbReference type="PANTHER" id="PTHR24061:SF588">
    <property type="entry name" value="VOMERONASAL TYPE-2 RECEPTOR 26"/>
    <property type="match status" value="1"/>
</dbReference>